<keyword evidence="1" id="KW-1133">Transmembrane helix</keyword>
<keyword evidence="1" id="KW-0472">Membrane</keyword>
<protein>
    <submittedName>
        <fullName evidence="2">Uncharacterized protein</fullName>
    </submittedName>
</protein>
<accession>A0A8A1LMG2</accession>
<reference evidence="2" key="1">
    <citation type="submission" date="2021-01" db="EMBL/GenBank/DDBJ databases">
        <title>Chromosome-level genome assembly of a human fungal pathogen reveals clustering of transcriptionally co-regulated genes.</title>
        <authorList>
            <person name="Voorhies M."/>
            <person name="Cohen S."/>
            <person name="Shea T.P."/>
            <person name="Petrus S."/>
            <person name="Munoz J.F."/>
            <person name="Poplawski S."/>
            <person name="Goldman W.E."/>
            <person name="Michael T."/>
            <person name="Cuomo C.A."/>
            <person name="Sil A."/>
            <person name="Beyhan S."/>
        </authorList>
    </citation>
    <scope>NUCLEOTIDE SEQUENCE</scope>
    <source>
        <strain evidence="2">H88</strain>
    </source>
</reference>
<organism evidence="2 3">
    <name type="scientific">Ajellomyces capsulatus (strain H88)</name>
    <name type="common">Darling's disease fungus</name>
    <name type="synonym">Histoplasma capsulatum</name>
    <dbReference type="NCBI Taxonomy" id="544711"/>
    <lineage>
        <taxon>Eukaryota</taxon>
        <taxon>Fungi</taxon>
        <taxon>Dikarya</taxon>
        <taxon>Ascomycota</taxon>
        <taxon>Pezizomycotina</taxon>
        <taxon>Eurotiomycetes</taxon>
        <taxon>Eurotiomycetidae</taxon>
        <taxon>Onygenales</taxon>
        <taxon>Ajellomycetaceae</taxon>
        <taxon>Histoplasma</taxon>
    </lineage>
</organism>
<gene>
    <name evidence="2" type="ORF">I7I53_02248</name>
</gene>
<proteinExistence type="predicted"/>
<feature type="transmembrane region" description="Helical" evidence="1">
    <location>
        <begin position="16"/>
        <end position="33"/>
    </location>
</feature>
<sequence>MIIIVVWSSSVIKRSAVSFFAIMMQVIIILLPYTCMQAVLMTSPCVMLNTGKSWLLRIQEEC</sequence>
<evidence type="ECO:0000313" key="3">
    <source>
        <dbReference type="Proteomes" id="UP000663419"/>
    </source>
</evidence>
<keyword evidence="1" id="KW-0812">Transmembrane</keyword>
<dbReference type="Proteomes" id="UP000663419">
    <property type="component" value="Chromosome 3"/>
</dbReference>
<evidence type="ECO:0000313" key="2">
    <source>
        <dbReference type="EMBL" id="QSS54630.1"/>
    </source>
</evidence>
<dbReference type="EMBL" id="CP069104">
    <property type="protein sequence ID" value="QSS54630.1"/>
    <property type="molecule type" value="Genomic_DNA"/>
</dbReference>
<dbReference type="VEuPathDB" id="FungiDB:I7I53_02248"/>
<evidence type="ECO:0000256" key="1">
    <source>
        <dbReference type="SAM" id="Phobius"/>
    </source>
</evidence>
<dbReference type="AlphaFoldDB" id="A0A8A1LMG2"/>
<name>A0A8A1LMG2_AJEC8</name>